<keyword evidence="4 7" id="KW-0812">Transmembrane</keyword>
<proteinExistence type="inferred from homology"/>
<keyword evidence="3" id="KW-1003">Cell membrane</keyword>
<dbReference type="AlphaFoldDB" id="A0A5B7TXM3"/>
<evidence type="ECO:0000256" key="1">
    <source>
        <dbReference type="ARBA" id="ARBA00004162"/>
    </source>
</evidence>
<comment type="subcellular location">
    <subcellularLocation>
        <location evidence="1">Cell membrane</location>
        <topology evidence="1">Single-pass membrane protein</topology>
    </subcellularLocation>
    <subcellularLocation>
        <location evidence="7">Cell membrane</location>
        <topology evidence="7">Single-pass type II membrane protein</topology>
    </subcellularLocation>
</comment>
<dbReference type="PANTHER" id="PTHR30558:SF3">
    <property type="entry name" value="BIOPOLYMER TRANSPORT PROTEIN EXBD-RELATED"/>
    <property type="match status" value="1"/>
</dbReference>
<dbReference type="Pfam" id="PF02472">
    <property type="entry name" value="ExbD"/>
    <property type="match status" value="1"/>
</dbReference>
<evidence type="ECO:0000256" key="5">
    <source>
        <dbReference type="ARBA" id="ARBA00022989"/>
    </source>
</evidence>
<keyword evidence="5 8" id="KW-1133">Transmembrane helix</keyword>
<dbReference type="OrthoDB" id="9801500at2"/>
<evidence type="ECO:0000256" key="7">
    <source>
        <dbReference type="RuleBase" id="RU003879"/>
    </source>
</evidence>
<evidence type="ECO:0000256" key="2">
    <source>
        <dbReference type="ARBA" id="ARBA00005811"/>
    </source>
</evidence>
<accession>A0A5B7TXM3</accession>
<dbReference type="EMBL" id="CP040749">
    <property type="protein sequence ID" value="QCX40113.1"/>
    <property type="molecule type" value="Genomic_DNA"/>
</dbReference>
<comment type="similarity">
    <text evidence="2 7">Belongs to the ExbD/TolR family.</text>
</comment>
<gene>
    <name evidence="9" type="ORF">FF125_17280</name>
</gene>
<name>A0A5B7TXM3_9FLAO</name>
<evidence type="ECO:0000256" key="8">
    <source>
        <dbReference type="SAM" id="Phobius"/>
    </source>
</evidence>
<dbReference type="PANTHER" id="PTHR30558">
    <property type="entry name" value="EXBD MEMBRANE COMPONENT OF PMF-DRIVEN MACROMOLECULE IMPORT SYSTEM"/>
    <property type="match status" value="1"/>
</dbReference>
<keyword evidence="6 8" id="KW-0472">Membrane</keyword>
<dbReference type="GO" id="GO:0015031">
    <property type="term" value="P:protein transport"/>
    <property type="evidence" value="ECO:0007669"/>
    <property type="project" value="UniProtKB-KW"/>
</dbReference>
<evidence type="ECO:0000256" key="6">
    <source>
        <dbReference type="ARBA" id="ARBA00023136"/>
    </source>
</evidence>
<evidence type="ECO:0000313" key="10">
    <source>
        <dbReference type="Proteomes" id="UP000306229"/>
    </source>
</evidence>
<keyword evidence="7" id="KW-0813">Transport</keyword>
<keyword evidence="7" id="KW-0653">Protein transport</keyword>
<evidence type="ECO:0000256" key="3">
    <source>
        <dbReference type="ARBA" id="ARBA00022475"/>
    </source>
</evidence>
<reference evidence="9 10" key="1">
    <citation type="submission" date="2019-05" db="EMBL/GenBank/DDBJ databases">
        <title>Algicella ahnfeltiae gen. nov., sp. nov., a novel marine bacterium of the family Flavobacteriaceae isolated from a red alga.</title>
        <authorList>
            <person name="Nedashkovskaya O.I."/>
            <person name="Kukhlevskiy A.D."/>
            <person name="Kim S.-G."/>
            <person name="Zhukova N.V."/>
            <person name="Mikhailov V.V."/>
        </authorList>
    </citation>
    <scope>NUCLEOTIDE SEQUENCE [LARGE SCALE GENOMIC DNA]</scope>
    <source>
        <strain evidence="9 10">10Alg115</strain>
    </source>
</reference>
<evidence type="ECO:0000256" key="4">
    <source>
        <dbReference type="ARBA" id="ARBA00022692"/>
    </source>
</evidence>
<dbReference type="InterPro" id="IPR003400">
    <property type="entry name" value="ExbD"/>
</dbReference>
<feature type="transmembrane region" description="Helical" evidence="8">
    <location>
        <begin position="12"/>
        <end position="31"/>
    </location>
</feature>
<keyword evidence="10" id="KW-1185">Reference proteome</keyword>
<dbReference type="GO" id="GO:0022857">
    <property type="term" value="F:transmembrane transporter activity"/>
    <property type="evidence" value="ECO:0007669"/>
    <property type="project" value="InterPro"/>
</dbReference>
<dbReference type="GO" id="GO:0005886">
    <property type="term" value="C:plasma membrane"/>
    <property type="evidence" value="ECO:0007669"/>
    <property type="project" value="UniProtKB-SubCell"/>
</dbReference>
<dbReference type="KEGG" id="fbe:FF125_17280"/>
<protein>
    <submittedName>
        <fullName evidence="9">Biopolymer transporter ExbD</fullName>
    </submittedName>
</protein>
<dbReference type="Proteomes" id="UP000306229">
    <property type="component" value="Chromosome"/>
</dbReference>
<dbReference type="RefSeq" id="WP_138950948.1">
    <property type="nucleotide sequence ID" value="NZ_CP040749.1"/>
</dbReference>
<evidence type="ECO:0000313" key="9">
    <source>
        <dbReference type="EMBL" id="QCX40113.1"/>
    </source>
</evidence>
<organism evidence="9 10">
    <name type="scientific">Aureibaculum algae</name>
    <dbReference type="NCBI Taxonomy" id="2584122"/>
    <lineage>
        <taxon>Bacteria</taxon>
        <taxon>Pseudomonadati</taxon>
        <taxon>Bacteroidota</taxon>
        <taxon>Flavobacteriia</taxon>
        <taxon>Flavobacteriales</taxon>
        <taxon>Flavobacteriaceae</taxon>
        <taxon>Aureibaculum</taxon>
    </lineage>
</organism>
<sequence length="201" mass="22650">MSERNTPEVNAGSMADIAFLLLIFFLVTTTMDSDIGIYKRLPEKQITPPEITLNEKNVLEININANDEILIEGDHVMKIENLKQAVVDFIDNGAGTNNKGDKCTWCNGKKDVTSSDHPEKAMISFQSKRNASYTTYISVQNEILSAYAQLRNDLSQSLYNKSLSQLETELKNNKGNKELSEKIQFIKAKYPQLITEQAPEK</sequence>